<sequence>MSRQHQPYAYQPPPSRSRPRSPDRPFHQHPQDLQPQQGQYYQQYAGPSSAIQREDHLHHDRYQPPPPPPIASSSRTFAFRPPAIASLSRTSAYAGPATLPTPSTSRASTSPTKGSVGYRLSASSSGRDHRVRDGDGDDDLASSGEDGGAQKLEVKREKNRLKQRNLRLRRANHVSTLEASIEALEKKSKLVEAQHEEAQASLKQYVARLEAVLRQNGLEAELWASQAGGSTIPAHRATSPRRRASEGGAEGAGREKKRRRGTEGDKDGVDASLGHQGGEGEYQHVGREDSTHTADDPPNDALIPPASSAEHSRPTSSTSSFAPIHLGKTHTSHFSTAPSPRSIRIEDLLSPSLALNESPPVPVSAYTIGTPYQLAPAPSEHSDQASSIVRRPSVHRGGHAMSAEGSSESLGSRSSVTACATASVSTSALRRSPGYADAHPPVPLPLPAPPPLAGHVIPPHLHPSIHTARLLFRVLLAQQPEVPISHCILPPLNPQQQTIILNAIYNLTTSAFRDEINASQVRLMPAIISKILLEYSYSSKADLRVILMPIAILRGRIVGFLTDGLPFDITAFVTHVLADARIFGDTGDPDSWEMSDTFWDVWGGWFKAGRHFCGSLSGWRRRHGHTGSNIVEILLGLEGEHSRMTELIGRPPEWVRPVFEPPAKEMVESVELISENGDAEAHDTL</sequence>
<feature type="region of interest" description="Disordered" evidence="1">
    <location>
        <begin position="1"/>
        <end position="158"/>
    </location>
</feature>
<feature type="region of interest" description="Disordered" evidence="1">
    <location>
        <begin position="229"/>
        <end position="339"/>
    </location>
</feature>
<dbReference type="EMBL" id="JAKWFO010000005">
    <property type="protein sequence ID" value="KAI9636150.1"/>
    <property type="molecule type" value="Genomic_DNA"/>
</dbReference>
<feature type="compositionally biased region" description="Low complexity" evidence="1">
    <location>
        <begin position="96"/>
        <end position="112"/>
    </location>
</feature>
<keyword evidence="3" id="KW-1185">Reference proteome</keyword>
<reference evidence="2" key="1">
    <citation type="journal article" date="2022" name="G3 (Bethesda)">
        <title>High quality genome of the basidiomycete yeast Dioszegia hungarica PDD-24b-2 isolated from cloud water.</title>
        <authorList>
            <person name="Jarrige D."/>
            <person name="Haridas S."/>
            <person name="Bleykasten-Grosshans C."/>
            <person name="Joly M."/>
            <person name="Nadalig T."/>
            <person name="Sancelme M."/>
            <person name="Vuilleumier S."/>
            <person name="Grigoriev I.V."/>
            <person name="Amato P."/>
            <person name="Bringel F."/>
        </authorList>
    </citation>
    <scope>NUCLEOTIDE SEQUENCE</scope>
    <source>
        <strain evidence="2">PDD-24b-2</strain>
    </source>
</reference>
<feature type="compositionally biased region" description="Basic and acidic residues" evidence="1">
    <location>
        <begin position="20"/>
        <end position="30"/>
    </location>
</feature>
<feature type="compositionally biased region" description="Low complexity" evidence="1">
    <location>
        <begin position="402"/>
        <end position="414"/>
    </location>
</feature>
<feature type="compositionally biased region" description="Low complexity" evidence="1">
    <location>
        <begin position="34"/>
        <end position="50"/>
    </location>
</feature>
<name>A0AA38LUS4_9TREE</name>
<evidence type="ECO:0000313" key="3">
    <source>
        <dbReference type="Proteomes" id="UP001164286"/>
    </source>
</evidence>
<gene>
    <name evidence="2" type="ORF">MKK02DRAFT_44854</name>
</gene>
<protein>
    <recommendedName>
        <fullName evidence="4">BZIP domain-containing protein</fullName>
    </recommendedName>
</protein>
<evidence type="ECO:0000256" key="1">
    <source>
        <dbReference type="SAM" id="MobiDB-lite"/>
    </source>
</evidence>
<dbReference type="GeneID" id="77732321"/>
<dbReference type="AlphaFoldDB" id="A0AA38LUS4"/>
<feature type="compositionally biased region" description="Basic and acidic residues" evidence="1">
    <location>
        <begin position="52"/>
        <end position="62"/>
    </location>
</feature>
<accession>A0AA38LUS4</accession>
<comment type="caution">
    <text evidence="2">The sequence shown here is derived from an EMBL/GenBank/DDBJ whole genome shotgun (WGS) entry which is preliminary data.</text>
</comment>
<evidence type="ECO:0008006" key="4">
    <source>
        <dbReference type="Google" id="ProtNLM"/>
    </source>
</evidence>
<dbReference type="RefSeq" id="XP_052945927.1">
    <property type="nucleotide sequence ID" value="XM_053093116.1"/>
</dbReference>
<evidence type="ECO:0000313" key="2">
    <source>
        <dbReference type="EMBL" id="KAI9636150.1"/>
    </source>
</evidence>
<feature type="region of interest" description="Disordered" evidence="1">
    <location>
        <begin position="394"/>
        <end position="414"/>
    </location>
</feature>
<dbReference type="CDD" id="cd14688">
    <property type="entry name" value="bZIP_YAP"/>
    <property type="match status" value="1"/>
</dbReference>
<feature type="compositionally biased region" description="Basic and acidic residues" evidence="1">
    <location>
        <begin position="281"/>
        <end position="295"/>
    </location>
</feature>
<organism evidence="2 3">
    <name type="scientific">Dioszegia hungarica</name>
    <dbReference type="NCBI Taxonomy" id="4972"/>
    <lineage>
        <taxon>Eukaryota</taxon>
        <taxon>Fungi</taxon>
        <taxon>Dikarya</taxon>
        <taxon>Basidiomycota</taxon>
        <taxon>Agaricomycotina</taxon>
        <taxon>Tremellomycetes</taxon>
        <taxon>Tremellales</taxon>
        <taxon>Bulleribasidiaceae</taxon>
        <taxon>Dioszegia</taxon>
    </lineage>
</organism>
<dbReference type="Proteomes" id="UP001164286">
    <property type="component" value="Unassembled WGS sequence"/>
</dbReference>
<proteinExistence type="predicted"/>